<comment type="function">
    <text evidence="4">Responsible for synthesis of pseudouridine from uracil-65 in transfer RNAs.</text>
</comment>
<dbReference type="RefSeq" id="WP_121877492.1">
    <property type="nucleotide sequence ID" value="NZ_REFJ01000005.1"/>
</dbReference>
<evidence type="ECO:0000256" key="9">
    <source>
        <dbReference type="ARBA" id="ARBA00043049"/>
    </source>
</evidence>
<gene>
    <name evidence="11" type="ORF">DFR27_2195</name>
</gene>
<evidence type="ECO:0000256" key="5">
    <source>
        <dbReference type="ARBA" id="ARBA00038943"/>
    </source>
</evidence>
<evidence type="ECO:0000256" key="7">
    <source>
        <dbReference type="ARBA" id="ARBA00041803"/>
    </source>
</evidence>
<dbReference type="InterPro" id="IPR006224">
    <property type="entry name" value="PsdUridine_synth_RluA-like_CS"/>
</dbReference>
<comment type="caution">
    <text evidence="11">The sequence shown here is derived from an EMBL/GenBank/DDBJ whole genome shotgun (WGS) entry which is preliminary data.</text>
</comment>
<dbReference type="SUPFAM" id="SSF55120">
    <property type="entry name" value="Pseudouridine synthase"/>
    <property type="match status" value="1"/>
</dbReference>
<accession>A0A3M0A2I4</accession>
<dbReference type="InterPro" id="IPR020103">
    <property type="entry name" value="PsdUridine_synth_cat_dom_sf"/>
</dbReference>
<evidence type="ECO:0000259" key="10">
    <source>
        <dbReference type="Pfam" id="PF00849"/>
    </source>
</evidence>
<comment type="catalytic activity">
    <reaction evidence="3">
        <text>uridine(65) in tRNA = pseudouridine(65) in tRNA</text>
        <dbReference type="Rhea" id="RHEA:42536"/>
        <dbReference type="Rhea" id="RHEA-COMP:10103"/>
        <dbReference type="Rhea" id="RHEA-COMP:10104"/>
        <dbReference type="ChEBI" id="CHEBI:65314"/>
        <dbReference type="ChEBI" id="CHEBI:65315"/>
        <dbReference type="EC" id="5.4.99.26"/>
    </reaction>
</comment>
<dbReference type="Proteomes" id="UP000267187">
    <property type="component" value="Unassembled WGS sequence"/>
</dbReference>
<keyword evidence="1" id="KW-0819">tRNA processing</keyword>
<evidence type="ECO:0000313" key="12">
    <source>
        <dbReference type="Proteomes" id="UP000267187"/>
    </source>
</evidence>
<dbReference type="Gene3D" id="3.30.2350.10">
    <property type="entry name" value="Pseudouridine synthase"/>
    <property type="match status" value="1"/>
</dbReference>
<evidence type="ECO:0000313" key="11">
    <source>
        <dbReference type="EMBL" id="RMA78856.1"/>
    </source>
</evidence>
<proteinExistence type="predicted"/>
<dbReference type="PANTHER" id="PTHR21600:SF56">
    <property type="entry name" value="TRNA PSEUDOURIDINE SYNTHASE C"/>
    <property type="match status" value="1"/>
</dbReference>
<dbReference type="GO" id="GO:0008033">
    <property type="term" value="P:tRNA processing"/>
    <property type="evidence" value="ECO:0007669"/>
    <property type="project" value="UniProtKB-KW"/>
</dbReference>
<sequence length="243" mass="27283">MLDGKLALTYRDDYLAAFSKPSGLLVHRSPIDRHETEFALQQARDTLKQYVYPVHRLDKPTSGLLLFALSSSAAKALADQFAENLIAKHYQAVVRGWPVSQSIDHPLKLSLDDLKGKTDRAIEIQSAQTAVELTATATLPIAFDRYPEIRLAQVSLKPQTGRRHQIRRHLKHISHPIIGDPKYGKGALNRFLAAELNINRLMLHCQSMSFTHPVTNEAITLDAPEPDAFTQLASQLHWEQTPK</sequence>
<dbReference type="PROSITE" id="PS01129">
    <property type="entry name" value="PSI_RLU"/>
    <property type="match status" value="1"/>
</dbReference>
<dbReference type="EMBL" id="REFJ01000005">
    <property type="protein sequence ID" value="RMA78856.1"/>
    <property type="molecule type" value="Genomic_DNA"/>
</dbReference>
<dbReference type="InterPro" id="IPR006145">
    <property type="entry name" value="PsdUridine_synth_RsuA/RluA"/>
</dbReference>
<dbReference type="OrthoDB" id="9807829at2"/>
<dbReference type="InterPro" id="IPR050188">
    <property type="entry name" value="RluA_PseudoU_synthase"/>
</dbReference>
<keyword evidence="2" id="KW-0413">Isomerase</keyword>
<dbReference type="GO" id="GO:0160149">
    <property type="term" value="F:tRNA pseudouridine(65) synthase activity"/>
    <property type="evidence" value="ECO:0007669"/>
    <property type="project" value="UniProtKB-EC"/>
</dbReference>
<dbReference type="GO" id="GO:0000455">
    <property type="term" value="P:enzyme-directed rRNA pseudouridine synthesis"/>
    <property type="evidence" value="ECO:0007669"/>
    <property type="project" value="TreeGrafter"/>
</dbReference>
<keyword evidence="12" id="KW-1185">Reference proteome</keyword>
<dbReference type="GO" id="GO:0003723">
    <property type="term" value="F:RNA binding"/>
    <property type="evidence" value="ECO:0007669"/>
    <property type="project" value="InterPro"/>
</dbReference>
<evidence type="ECO:0000256" key="8">
    <source>
        <dbReference type="ARBA" id="ARBA00041975"/>
    </source>
</evidence>
<evidence type="ECO:0000256" key="3">
    <source>
        <dbReference type="ARBA" id="ARBA00036607"/>
    </source>
</evidence>
<organism evidence="11 12">
    <name type="scientific">Umboniibacter marinipuniceus</name>
    <dbReference type="NCBI Taxonomy" id="569599"/>
    <lineage>
        <taxon>Bacteria</taxon>
        <taxon>Pseudomonadati</taxon>
        <taxon>Pseudomonadota</taxon>
        <taxon>Gammaproteobacteria</taxon>
        <taxon>Cellvibrionales</taxon>
        <taxon>Cellvibrionaceae</taxon>
        <taxon>Umboniibacter</taxon>
    </lineage>
</organism>
<protein>
    <recommendedName>
        <fullName evidence="6">tRNA pseudouridine synthase C</fullName>
        <ecNumber evidence="5">5.4.99.26</ecNumber>
    </recommendedName>
    <alternativeName>
        <fullName evidence="8">tRNA pseudouridine(65) synthase</fullName>
    </alternativeName>
    <alternativeName>
        <fullName evidence="9">tRNA pseudouridylate synthase C</fullName>
    </alternativeName>
    <alternativeName>
        <fullName evidence="7">tRNA-uridine isomerase C</fullName>
    </alternativeName>
</protein>
<dbReference type="Pfam" id="PF00849">
    <property type="entry name" value="PseudoU_synth_2"/>
    <property type="match status" value="1"/>
</dbReference>
<dbReference type="EC" id="5.4.99.26" evidence="5"/>
<evidence type="ECO:0000256" key="4">
    <source>
        <dbReference type="ARBA" id="ARBA00037670"/>
    </source>
</evidence>
<name>A0A3M0A2I4_9GAMM</name>
<dbReference type="PANTHER" id="PTHR21600">
    <property type="entry name" value="MITOCHONDRIAL RNA PSEUDOURIDINE SYNTHASE"/>
    <property type="match status" value="1"/>
</dbReference>
<feature type="domain" description="Pseudouridine synthase RsuA/RluA-like" evidence="10">
    <location>
        <begin position="15"/>
        <end position="172"/>
    </location>
</feature>
<reference evidence="11 12" key="1">
    <citation type="submission" date="2018-10" db="EMBL/GenBank/DDBJ databases">
        <title>Genomic Encyclopedia of Type Strains, Phase IV (KMG-IV): sequencing the most valuable type-strain genomes for metagenomic binning, comparative biology and taxonomic classification.</title>
        <authorList>
            <person name="Goeker M."/>
        </authorList>
    </citation>
    <scope>NUCLEOTIDE SEQUENCE [LARGE SCALE GENOMIC DNA]</scope>
    <source>
        <strain evidence="11 12">DSM 25080</strain>
    </source>
</reference>
<evidence type="ECO:0000256" key="2">
    <source>
        <dbReference type="ARBA" id="ARBA00023235"/>
    </source>
</evidence>
<evidence type="ECO:0000256" key="1">
    <source>
        <dbReference type="ARBA" id="ARBA00022694"/>
    </source>
</evidence>
<evidence type="ECO:0000256" key="6">
    <source>
        <dbReference type="ARBA" id="ARBA00040675"/>
    </source>
</evidence>
<dbReference type="AlphaFoldDB" id="A0A3M0A2I4"/>